<evidence type="ECO:0000313" key="1">
    <source>
        <dbReference type="EMBL" id="BDG15696.1"/>
    </source>
</evidence>
<protein>
    <submittedName>
        <fullName evidence="1">Uncharacterized protein</fullName>
    </submittedName>
</protein>
<dbReference type="EMBL" id="AP025593">
    <property type="protein sequence ID" value="BDG15696.1"/>
    <property type="molecule type" value="Genomic_DNA"/>
</dbReference>
<evidence type="ECO:0000313" key="2">
    <source>
        <dbReference type="Proteomes" id="UP000831120"/>
    </source>
</evidence>
<proteinExistence type="predicted"/>
<name>A0ABM7XHB6_THEBO</name>
<organism evidence="1 2">
    <name type="scientific">Thermus brockianus</name>
    <dbReference type="NCBI Taxonomy" id="56956"/>
    <lineage>
        <taxon>Bacteria</taxon>
        <taxon>Thermotogati</taxon>
        <taxon>Deinococcota</taxon>
        <taxon>Deinococci</taxon>
        <taxon>Thermales</taxon>
        <taxon>Thermaceae</taxon>
        <taxon>Thermus</taxon>
    </lineage>
</organism>
<reference evidence="1 2" key="1">
    <citation type="journal article" date="2022" name="Microbiol. Resour. Announc.">
        <title>Complete Genome Sequences of Thermus Strains Isolated from Senami Hot Spring in Japan.</title>
        <authorList>
            <person name="Miyazaki K."/>
        </authorList>
    </citation>
    <scope>NUCLEOTIDE SEQUENCE [LARGE SCALE GENOMIC DNA]</scope>
    <source>
        <strain evidence="1 2">SNM4-1</strain>
    </source>
</reference>
<accession>A0ABM7XHB6</accession>
<sequence length="137" mass="15824">MLTKRLPARLLGSWAFWLLLLASASLRVVEVEGPGHRALLLLSPWQEGRVEFVNSVTGRPVLLEFYPVWDFRGFHAYTDPDTEAYYTGGEYAWNEVLARERRRELRYCSETGLALKLGGRWFRAQGGCLRVRLLWPP</sequence>
<dbReference type="Proteomes" id="UP000831120">
    <property type="component" value="Chromosome"/>
</dbReference>
<dbReference type="RefSeq" id="WP_244363185.1">
    <property type="nucleotide sequence ID" value="NZ_AP025593.1"/>
</dbReference>
<keyword evidence="2" id="KW-1185">Reference proteome</keyword>
<gene>
    <name evidence="1" type="ORF">TbrSNM41_04300</name>
</gene>